<feature type="domain" description="NAD(P)-binding" evidence="1">
    <location>
        <begin position="6"/>
        <end position="113"/>
    </location>
</feature>
<organism evidence="2 3">
    <name type="scientific">Pyxidicoccus parkwayensis</name>
    <dbReference type="NCBI Taxonomy" id="2813578"/>
    <lineage>
        <taxon>Bacteria</taxon>
        <taxon>Pseudomonadati</taxon>
        <taxon>Myxococcota</taxon>
        <taxon>Myxococcia</taxon>
        <taxon>Myxococcales</taxon>
        <taxon>Cystobacterineae</taxon>
        <taxon>Myxococcaceae</taxon>
        <taxon>Pyxidicoccus</taxon>
    </lineage>
</organism>
<dbReference type="PANTHER" id="PTHR43162:SF1">
    <property type="entry name" value="PRESTALK A DIFFERENTIATION PROTEIN A"/>
    <property type="match status" value="1"/>
</dbReference>
<dbReference type="Gene3D" id="3.40.50.720">
    <property type="entry name" value="NAD(P)-binding Rossmann-like Domain"/>
    <property type="match status" value="1"/>
</dbReference>
<evidence type="ECO:0000313" key="3">
    <source>
        <dbReference type="Proteomes" id="UP000662747"/>
    </source>
</evidence>
<evidence type="ECO:0000259" key="1">
    <source>
        <dbReference type="Pfam" id="PF13460"/>
    </source>
</evidence>
<evidence type="ECO:0000313" key="2">
    <source>
        <dbReference type="EMBL" id="QSQ25092.1"/>
    </source>
</evidence>
<dbReference type="Pfam" id="PF13460">
    <property type="entry name" value="NAD_binding_10"/>
    <property type="match status" value="1"/>
</dbReference>
<dbReference type="InterPro" id="IPR036291">
    <property type="entry name" value="NAD(P)-bd_dom_sf"/>
</dbReference>
<proteinExistence type="predicted"/>
<accession>A0ABX7P3T8</accession>
<dbReference type="Gene3D" id="3.90.25.10">
    <property type="entry name" value="UDP-galactose 4-epimerase, domain 1"/>
    <property type="match status" value="1"/>
</dbReference>
<dbReference type="InterPro" id="IPR016040">
    <property type="entry name" value="NAD(P)-bd_dom"/>
</dbReference>
<dbReference type="EMBL" id="CP071090">
    <property type="protein sequence ID" value="QSQ25092.1"/>
    <property type="molecule type" value="Genomic_DNA"/>
</dbReference>
<keyword evidence="3" id="KW-1185">Reference proteome</keyword>
<gene>
    <name evidence="2" type="ORF">JY651_09245</name>
</gene>
<dbReference type="Proteomes" id="UP000662747">
    <property type="component" value="Chromosome"/>
</dbReference>
<name>A0ABX7P3T8_9BACT</name>
<sequence>MFVIFGATGRVGGAAAAELRRRGLRVKAVVRDAAQGARLAQLGCELATADLNDSRSVARALEGAEGALVLCPLRPSEAPRAEALRIIDSLGEAIEASRPRAVVAISDYGAHLPTGTGITLIFHQLEARLREAPTAMTFLRSAEHMHNWKRHVRAARERGVLPSLHHPVTRRFPTVFAPDVGLVAADLLASAEGNAKQARVVHVEGPRRYSAQDIAEVLARHLGRPVVAEELARERWEPTLAPAGLGEEYARLVAELQDAHNAGRIEVEAGAGEVRRGTTELAEALR</sequence>
<dbReference type="SUPFAM" id="SSF51735">
    <property type="entry name" value="NAD(P)-binding Rossmann-fold domains"/>
    <property type="match status" value="1"/>
</dbReference>
<dbReference type="PANTHER" id="PTHR43162">
    <property type="match status" value="1"/>
</dbReference>
<dbReference type="InterPro" id="IPR051604">
    <property type="entry name" value="Ergot_Alk_Oxidoreductase"/>
</dbReference>
<protein>
    <submittedName>
        <fullName evidence="2">NAD(P)H-binding protein</fullName>
    </submittedName>
</protein>
<reference evidence="2 3" key="1">
    <citation type="submission" date="2021-02" db="EMBL/GenBank/DDBJ databases">
        <title>De Novo genome assembly of isolated myxobacteria.</title>
        <authorList>
            <person name="Stevens D.C."/>
        </authorList>
    </citation>
    <scope>NUCLEOTIDE SEQUENCE [LARGE SCALE GENOMIC DNA]</scope>
    <source>
        <strain evidence="3">SCPEA02</strain>
    </source>
</reference>
<dbReference type="RefSeq" id="WP_206726649.1">
    <property type="nucleotide sequence ID" value="NZ_CP071090.1"/>
</dbReference>